<dbReference type="Pfam" id="PF08800">
    <property type="entry name" value="BT4734-like_N"/>
    <property type="match status" value="1"/>
</dbReference>
<organism evidence="3 4">
    <name type="scientific">Mesonia phycicola</name>
    <dbReference type="NCBI Taxonomy" id="579105"/>
    <lineage>
        <taxon>Bacteria</taxon>
        <taxon>Pseudomonadati</taxon>
        <taxon>Bacteroidota</taxon>
        <taxon>Flavobacteriia</taxon>
        <taxon>Flavobacteriales</taxon>
        <taxon>Flavobacteriaceae</taxon>
        <taxon>Mesonia</taxon>
    </lineage>
</organism>
<keyword evidence="1" id="KW-0175">Coiled coil</keyword>
<sequence>MKNDTLISVYRNYTEKIKDTDIAEILKGIKLEGLKEQIEEMRTYLAEGDEKTYDRLKNKLPAFTTSGTFKENRKKEFINQYSKMLILDIDKVTKQQLEILNYKTHLAPYTYASFISPSGLGLKIIVRVSSELEYHSIAYQQVVDYYEKALEVQLDLKNKDYTRLCFISSDPDIYINKNSEIFQVDVEEVSESQSEIKTTNARTYTHLTSFEILDKCKEFTEKVQTYQNGNRNNFIHSFACNANRWGVNEADTLEYSLQNFDLPQKENRRCVKSAYKHNAFEFASFANIATLANTKQEVNKTVSKEELLFSMPYLPDEIFPKLPHILKEGCKAFTDRRERDVFFTGGLTVLSGCIEVISGGYRGKTHFANLFSFIIAPAASGKGALTYAKDLGEKYHDKLVKESQAAYKQYQIELAEYKKLASNKKNDVSQIPQPEEPPFKVLYIPANNSSARVIQQLKEGGEKGIFCETEADSMGNVLKQDWGGYSDLLRKAFHHEPISYSRKTNKEWVELKRPKLSVALAGTPGQVQNLIASAEDGLFSRFLFYTFKSEVVWIDAAETNNGVNLTEHFDKLSNQVLEFIEYYKHHADITFKLTDKQWTLLNDYGRECLYTVATFVSEDLSSTAKRLGLIVYRIAMILTVLRYYENGEIETTYTCSDEDFEIALALIKVYQEHSIFIFKELPKNGSVTDEVMQRFYDALPAKFQRKKAVAIAVSFSIKERTADLYLSKLKTFKYLDKIKNGMYKKLK</sequence>
<accession>A0A1M6CJ45</accession>
<protein>
    <submittedName>
        <fullName evidence="3">VirE N-terminal domain-containing protein</fullName>
    </submittedName>
</protein>
<dbReference type="Pfam" id="PF13148">
    <property type="entry name" value="DUF3987"/>
    <property type="match status" value="1"/>
</dbReference>
<name>A0A1M6CJ45_9FLAO</name>
<feature type="coiled-coil region" evidence="1">
    <location>
        <begin position="400"/>
        <end position="427"/>
    </location>
</feature>
<dbReference type="InterPro" id="IPR014907">
    <property type="entry name" value="BT4734-like_N"/>
</dbReference>
<evidence type="ECO:0000313" key="3">
    <source>
        <dbReference type="EMBL" id="SHI61016.1"/>
    </source>
</evidence>
<dbReference type="OrthoDB" id="1522635at2"/>
<dbReference type="STRING" id="579105.SAMN04488096_10321"/>
<dbReference type="InterPro" id="IPR025048">
    <property type="entry name" value="DUF3987"/>
</dbReference>
<dbReference type="Proteomes" id="UP000184225">
    <property type="component" value="Unassembled WGS sequence"/>
</dbReference>
<dbReference type="SMART" id="SM00942">
    <property type="entry name" value="PriCT_1"/>
    <property type="match status" value="1"/>
</dbReference>
<evidence type="ECO:0000259" key="2">
    <source>
        <dbReference type="SMART" id="SM00942"/>
    </source>
</evidence>
<proteinExistence type="predicted"/>
<evidence type="ECO:0000256" key="1">
    <source>
        <dbReference type="SAM" id="Coils"/>
    </source>
</evidence>
<dbReference type="Pfam" id="PF08708">
    <property type="entry name" value="PriCT_1"/>
    <property type="match status" value="1"/>
</dbReference>
<feature type="domain" description="Primase C-terminal 1" evidence="2">
    <location>
        <begin position="220"/>
        <end position="278"/>
    </location>
</feature>
<dbReference type="InterPro" id="IPR014820">
    <property type="entry name" value="PriCT_1"/>
</dbReference>
<keyword evidence="4" id="KW-1185">Reference proteome</keyword>
<dbReference type="RefSeq" id="WP_073148805.1">
    <property type="nucleotide sequence ID" value="NZ_FQYY01000003.1"/>
</dbReference>
<reference evidence="3 4" key="1">
    <citation type="submission" date="2016-11" db="EMBL/GenBank/DDBJ databases">
        <authorList>
            <person name="Jaros S."/>
            <person name="Januszkiewicz K."/>
            <person name="Wedrychowicz H."/>
        </authorList>
    </citation>
    <scope>NUCLEOTIDE SEQUENCE [LARGE SCALE GENOMIC DNA]</scope>
    <source>
        <strain evidence="3 4">DSM 21425</strain>
    </source>
</reference>
<dbReference type="EMBL" id="FQYY01000003">
    <property type="protein sequence ID" value="SHI61016.1"/>
    <property type="molecule type" value="Genomic_DNA"/>
</dbReference>
<gene>
    <name evidence="3" type="ORF">SAMN04488096_10321</name>
</gene>
<evidence type="ECO:0000313" key="4">
    <source>
        <dbReference type="Proteomes" id="UP000184225"/>
    </source>
</evidence>
<dbReference type="AlphaFoldDB" id="A0A1M6CJ45"/>